<dbReference type="InterPro" id="IPR004381">
    <property type="entry name" value="Glycerate_kinase"/>
</dbReference>
<dbReference type="InterPro" id="IPR036129">
    <property type="entry name" value="Glycerate_kinase_sf"/>
</dbReference>
<keyword evidence="2 4" id="KW-0808">Transferase</keyword>
<dbReference type="GO" id="GO:0031388">
    <property type="term" value="P:organic acid phosphorylation"/>
    <property type="evidence" value="ECO:0007669"/>
    <property type="project" value="UniProtKB-UniRule"/>
</dbReference>
<dbReference type="Gene3D" id="3.40.50.10350">
    <property type="entry name" value="Glycerate kinase, domain 1"/>
    <property type="match status" value="1"/>
</dbReference>
<dbReference type="Pfam" id="PF02595">
    <property type="entry name" value="Gly_kinase"/>
    <property type="match status" value="1"/>
</dbReference>
<dbReference type="PIRSF" id="PIRSF006078">
    <property type="entry name" value="GlxK"/>
    <property type="match status" value="1"/>
</dbReference>
<dbReference type="GO" id="GO:0008887">
    <property type="term" value="F:glycerate kinase activity"/>
    <property type="evidence" value="ECO:0007669"/>
    <property type="project" value="UniProtKB-UniRule"/>
</dbReference>
<dbReference type="RefSeq" id="WP_168487156.1">
    <property type="nucleotide sequence ID" value="NZ_JAAZSQ010000013.1"/>
</dbReference>
<reference evidence="5 6" key="1">
    <citation type="submission" date="2020-04" db="EMBL/GenBank/DDBJ databases">
        <title>Arthrobacter sp. nov.</title>
        <authorList>
            <person name="Liu S."/>
        </authorList>
    </citation>
    <scope>NUCLEOTIDE SEQUENCE [LARGE SCALE GENOMIC DNA]</scope>
    <source>
        <strain evidence="5 6">E918</strain>
    </source>
</reference>
<proteinExistence type="inferred from homology"/>
<name>A0A7X6HGE6_9MICC</name>
<evidence type="ECO:0000256" key="3">
    <source>
        <dbReference type="ARBA" id="ARBA00022777"/>
    </source>
</evidence>
<dbReference type="InterPro" id="IPR018197">
    <property type="entry name" value="Glycerate_kinase_RE-like"/>
</dbReference>
<dbReference type="InterPro" id="IPR018193">
    <property type="entry name" value="Glyc_kinase_flavodox-like_fold"/>
</dbReference>
<dbReference type="AlphaFoldDB" id="A0A7X6HGE6"/>
<dbReference type="SUPFAM" id="SSF110738">
    <property type="entry name" value="Glycerate kinase I"/>
    <property type="match status" value="1"/>
</dbReference>
<sequence length="378" mass="38589">MTQKTVLIAPDKFKGTLTALEAAAAMQAAVHRIWPTASIIRLGLADGGDGTCTAALAAGGTEHSTTVTGPLGRPVPAAWVRLGETAVLEMANASGLRHVEPTPENALRASTFGTGELIRAALDDGATRIVIGLGGSATTDGGAGAVQALGVKILDANHNPIPEGGAGLGTARSIDLTGMDPRLSQMEIVMACDVTNPLCGPNGAAHVYAAQKGANPGARIALDAALAYWAHLLRSISGVDVSKLPRAGAAGGFPAAFMALTNATMQPGADLVFDLINVDEALAAADLVLTGEGSLDDQSIQGKAPIALAQRARTSGIDAIAIAGKLELDQATLAPHGIVVAESAAQHAPSLQDAMRNPRHYLEKATESALHQYERIRQ</sequence>
<evidence type="ECO:0000256" key="4">
    <source>
        <dbReference type="PIRNR" id="PIRNR006078"/>
    </source>
</evidence>
<evidence type="ECO:0000256" key="1">
    <source>
        <dbReference type="ARBA" id="ARBA00006284"/>
    </source>
</evidence>
<dbReference type="EMBL" id="JAAZSQ010000013">
    <property type="protein sequence ID" value="NKX55551.1"/>
    <property type="molecule type" value="Genomic_DNA"/>
</dbReference>
<evidence type="ECO:0000313" key="5">
    <source>
        <dbReference type="EMBL" id="NKX55551.1"/>
    </source>
</evidence>
<dbReference type="NCBIfam" id="TIGR00045">
    <property type="entry name" value="glycerate kinase"/>
    <property type="match status" value="1"/>
</dbReference>
<protein>
    <submittedName>
        <fullName evidence="5">Glycerate kinase</fullName>
    </submittedName>
</protein>
<organism evidence="5 6">
    <name type="scientific">Arthrobacter mobilis</name>
    <dbReference type="NCBI Taxonomy" id="2724944"/>
    <lineage>
        <taxon>Bacteria</taxon>
        <taxon>Bacillati</taxon>
        <taxon>Actinomycetota</taxon>
        <taxon>Actinomycetes</taxon>
        <taxon>Micrococcales</taxon>
        <taxon>Micrococcaceae</taxon>
        <taxon>Arthrobacter</taxon>
    </lineage>
</organism>
<accession>A0A7X6HGE6</accession>
<dbReference type="Gene3D" id="3.90.1510.10">
    <property type="entry name" value="Glycerate kinase, domain 2"/>
    <property type="match status" value="1"/>
</dbReference>
<comment type="caution">
    <text evidence="5">The sequence shown here is derived from an EMBL/GenBank/DDBJ whole genome shotgun (WGS) entry which is preliminary data.</text>
</comment>
<keyword evidence="6" id="KW-1185">Reference proteome</keyword>
<dbReference type="PANTHER" id="PTHR21599:SF0">
    <property type="entry name" value="GLYCERATE KINASE"/>
    <property type="match status" value="1"/>
</dbReference>
<gene>
    <name evidence="5" type="ORF">HGG74_13600</name>
</gene>
<keyword evidence="3 4" id="KW-0418">Kinase</keyword>
<dbReference type="Proteomes" id="UP000544090">
    <property type="component" value="Unassembled WGS sequence"/>
</dbReference>
<evidence type="ECO:0000313" key="6">
    <source>
        <dbReference type="Proteomes" id="UP000544090"/>
    </source>
</evidence>
<comment type="similarity">
    <text evidence="1 4">Belongs to the glycerate kinase type-1 family.</text>
</comment>
<dbReference type="PANTHER" id="PTHR21599">
    <property type="entry name" value="GLYCERATE KINASE"/>
    <property type="match status" value="1"/>
</dbReference>
<evidence type="ECO:0000256" key="2">
    <source>
        <dbReference type="ARBA" id="ARBA00022679"/>
    </source>
</evidence>